<comment type="caution">
    <text evidence="3">The sequence shown here is derived from an EMBL/GenBank/DDBJ whole genome shotgun (WGS) entry which is preliminary data.</text>
</comment>
<sequence>MTHGTRRPLGLAQLSLLNTAPPQLLGIAAAAGFDFIGARVRPVTAAERPYDLQPGSPMLRETLARMRDTGVSVRDIEFLLLDGTDQRDAWLRMMEAGQALGAESLTVAGADPDSARLVHTLARMTEDGRGFGITPTLEAISYQPVASIAQAADIARQAGCRIVVDTLHFNRFNGFTSVNSVNSVNGRDGRDGREAAQWEQLRANADLVPLLQLCDGPARRPASRADLVTESRSEREVPGEGDFDLAAAVAALPESLPLSAETPSDRRVAELGELGWARRLKSGVDAVLAAASTLRDAEILQGAGPR</sequence>
<keyword evidence="4" id="KW-1185">Reference proteome</keyword>
<protein>
    <submittedName>
        <fullName evidence="3">TIM barrel protein</fullName>
    </submittedName>
</protein>
<gene>
    <name evidence="3" type="ORF">GCM10009825_33340</name>
</gene>
<feature type="domain" description="Xylose isomerase-like TIM barrel" evidence="2">
    <location>
        <begin position="27"/>
        <end position="271"/>
    </location>
</feature>
<dbReference type="Proteomes" id="UP001500102">
    <property type="component" value="Unassembled WGS sequence"/>
</dbReference>
<dbReference type="InterPro" id="IPR013022">
    <property type="entry name" value="Xyl_isomerase-like_TIM-brl"/>
</dbReference>
<dbReference type="Pfam" id="PF01261">
    <property type="entry name" value="AP_endonuc_2"/>
    <property type="match status" value="1"/>
</dbReference>
<accession>A0ABN2ZJS3</accession>
<proteinExistence type="predicted"/>
<dbReference type="Gene3D" id="3.20.20.150">
    <property type="entry name" value="Divalent-metal-dependent TIM barrel enzymes"/>
    <property type="match status" value="1"/>
</dbReference>
<evidence type="ECO:0000313" key="4">
    <source>
        <dbReference type="Proteomes" id="UP001500102"/>
    </source>
</evidence>
<keyword evidence="1" id="KW-0119">Carbohydrate metabolism</keyword>
<reference evidence="3 4" key="1">
    <citation type="journal article" date="2019" name="Int. J. Syst. Evol. Microbiol.">
        <title>The Global Catalogue of Microorganisms (GCM) 10K type strain sequencing project: providing services to taxonomists for standard genome sequencing and annotation.</title>
        <authorList>
            <consortium name="The Broad Institute Genomics Platform"/>
            <consortium name="The Broad Institute Genome Sequencing Center for Infectious Disease"/>
            <person name="Wu L."/>
            <person name="Ma J."/>
        </authorList>
    </citation>
    <scope>NUCLEOTIDE SEQUENCE [LARGE SCALE GENOMIC DNA]</scope>
    <source>
        <strain evidence="3 4">JCM 15921</strain>
    </source>
</reference>
<dbReference type="EMBL" id="BAAAQB010000041">
    <property type="protein sequence ID" value="GAA2143247.1"/>
    <property type="molecule type" value="Genomic_DNA"/>
</dbReference>
<dbReference type="InterPro" id="IPR050312">
    <property type="entry name" value="IolE/XylAMocC-like"/>
</dbReference>
<dbReference type="PANTHER" id="PTHR12110">
    <property type="entry name" value="HYDROXYPYRUVATE ISOMERASE"/>
    <property type="match status" value="1"/>
</dbReference>
<dbReference type="RefSeq" id="WP_344367531.1">
    <property type="nucleotide sequence ID" value="NZ_BAAAQB010000041.1"/>
</dbReference>
<evidence type="ECO:0000259" key="2">
    <source>
        <dbReference type="Pfam" id="PF01261"/>
    </source>
</evidence>
<name>A0ABN2ZJS3_9MICC</name>
<evidence type="ECO:0000313" key="3">
    <source>
        <dbReference type="EMBL" id="GAA2143247.1"/>
    </source>
</evidence>
<evidence type="ECO:0000256" key="1">
    <source>
        <dbReference type="ARBA" id="ARBA00023277"/>
    </source>
</evidence>
<dbReference type="PANTHER" id="PTHR12110:SF48">
    <property type="entry name" value="BLL3656 PROTEIN"/>
    <property type="match status" value="1"/>
</dbReference>
<organism evidence="3 4">
    <name type="scientific">Arthrobacter humicola</name>
    <dbReference type="NCBI Taxonomy" id="409291"/>
    <lineage>
        <taxon>Bacteria</taxon>
        <taxon>Bacillati</taxon>
        <taxon>Actinomycetota</taxon>
        <taxon>Actinomycetes</taxon>
        <taxon>Micrococcales</taxon>
        <taxon>Micrococcaceae</taxon>
        <taxon>Arthrobacter</taxon>
    </lineage>
</organism>
<dbReference type="SUPFAM" id="SSF51658">
    <property type="entry name" value="Xylose isomerase-like"/>
    <property type="match status" value="1"/>
</dbReference>
<dbReference type="InterPro" id="IPR036237">
    <property type="entry name" value="Xyl_isomerase-like_sf"/>
</dbReference>